<comment type="caution">
    <text evidence="1">The sequence shown here is derived from an EMBL/GenBank/DDBJ whole genome shotgun (WGS) entry which is preliminary data.</text>
</comment>
<dbReference type="AlphaFoldDB" id="A0AAV3JB03"/>
<gene>
    <name evidence="1" type="ORF">LEP1GSC103_2139</name>
</gene>
<organism evidence="1 2">
    <name type="scientific">Leptospira borgpetersenii serovar Javanica str. UI 09931</name>
    <dbReference type="NCBI Taxonomy" id="1049767"/>
    <lineage>
        <taxon>Bacteria</taxon>
        <taxon>Pseudomonadati</taxon>
        <taxon>Spirochaetota</taxon>
        <taxon>Spirochaetia</taxon>
        <taxon>Leptospirales</taxon>
        <taxon>Leptospiraceae</taxon>
        <taxon>Leptospira</taxon>
    </lineage>
</organism>
<proteinExistence type="predicted"/>
<dbReference type="RefSeq" id="WP_002727500.1">
    <property type="nucleotide sequence ID" value="NZ_AHNP02000007.1"/>
</dbReference>
<evidence type="ECO:0008006" key="3">
    <source>
        <dbReference type="Google" id="ProtNLM"/>
    </source>
</evidence>
<evidence type="ECO:0000313" key="1">
    <source>
        <dbReference type="EMBL" id="EPG57454.1"/>
    </source>
</evidence>
<name>A0AAV3JB03_LEPBO</name>
<dbReference type="Proteomes" id="UP000014570">
    <property type="component" value="Unassembled WGS sequence"/>
</dbReference>
<dbReference type="EMBL" id="AHNP02000007">
    <property type="protein sequence ID" value="EPG57454.1"/>
    <property type="molecule type" value="Genomic_DNA"/>
</dbReference>
<dbReference type="GeneID" id="70968963"/>
<sequence length="52" mass="5917">MYIANLAEIHWKIGNKQAAIEYAQKAKRLGKKSELIDGILKESLNANLYKNN</sequence>
<evidence type="ECO:0000313" key="2">
    <source>
        <dbReference type="Proteomes" id="UP000014570"/>
    </source>
</evidence>
<protein>
    <recommendedName>
        <fullName evidence="3">Tetratricopeptide repeat protein</fullName>
    </recommendedName>
</protein>
<accession>A0AAV3JB03</accession>
<reference evidence="1 2" key="1">
    <citation type="submission" date="2013-04" db="EMBL/GenBank/DDBJ databases">
        <authorList>
            <person name="Harkins D.M."/>
            <person name="Durkin A.S."/>
            <person name="Brinkac L.M."/>
            <person name="Haft D.H."/>
            <person name="Selengut J.D."/>
            <person name="Sanka R."/>
            <person name="DePew J."/>
            <person name="Purushe J."/>
            <person name="Chanthongthip A."/>
            <person name="Lattana O."/>
            <person name="Phetsouvanh R."/>
            <person name="Newton P.N."/>
            <person name="Vinetz J.M."/>
            <person name="Sutton G.G."/>
            <person name="Nierman W.C."/>
            <person name="Fouts D.E."/>
        </authorList>
    </citation>
    <scope>NUCLEOTIDE SEQUENCE [LARGE SCALE GENOMIC DNA]</scope>
    <source>
        <strain evidence="1 2">UI 09931</strain>
    </source>
</reference>